<name>A0A173RC38_PARDI</name>
<reference evidence="2 3" key="1">
    <citation type="submission" date="2015-09" db="EMBL/GenBank/DDBJ databases">
        <authorList>
            <consortium name="Pathogen Informatics"/>
        </authorList>
    </citation>
    <scope>NUCLEOTIDE SEQUENCE [LARGE SCALE GENOMIC DNA]</scope>
    <source>
        <strain evidence="2 3">2789STDY5608872</strain>
    </source>
</reference>
<sequence length="367" mass="38864">MKPYRYLLLTTVSLSLFACGGEDGEDPIVPPVDPDTPVALSPQIASVALTKATATSSDIAAIGLYAVNNVASENHYGIFPQGTYGQYTLQEGFLKPATINGKDQTIWLSTQQAIVYSCYPVTDATTINAAGNASSPVYTIPVRANAIVYSNTVANVSSLDFTVPGNDYMYGVAYNTTAKTFETTQPIADNGHRASDSKGEKINLGLKHAFCLVSLKFKKHTDYIGPCNLTKITYSRPIPTLQTNGTTTMSLKDGALGNLTGAKAGTQVKYEYTVNGGVTVAATTDGIEFINYGVPFPSGTANVTAATLTVVVDGKEMKLDTITDGGEWSAGNKYTYTISIHGTGLKLDGFNVVGWTNESSDNTSTTI</sequence>
<gene>
    <name evidence="2" type="ORF">ERS852429_00396</name>
</gene>
<evidence type="ECO:0008006" key="4">
    <source>
        <dbReference type="Google" id="ProtNLM"/>
    </source>
</evidence>
<dbReference type="PROSITE" id="PS51257">
    <property type="entry name" value="PROKAR_LIPOPROTEIN"/>
    <property type="match status" value="1"/>
</dbReference>
<keyword evidence="1" id="KW-0732">Signal</keyword>
<dbReference type="InterPro" id="IPR025049">
    <property type="entry name" value="Mfa-like_1"/>
</dbReference>
<organism evidence="2 3">
    <name type="scientific">Parabacteroides distasonis</name>
    <dbReference type="NCBI Taxonomy" id="823"/>
    <lineage>
        <taxon>Bacteria</taxon>
        <taxon>Pseudomonadati</taxon>
        <taxon>Bacteroidota</taxon>
        <taxon>Bacteroidia</taxon>
        <taxon>Bacteroidales</taxon>
        <taxon>Tannerellaceae</taxon>
        <taxon>Parabacteroides</taxon>
    </lineage>
</organism>
<dbReference type="AlphaFoldDB" id="A0A173RC38"/>
<evidence type="ECO:0000313" key="3">
    <source>
        <dbReference type="Proteomes" id="UP000095591"/>
    </source>
</evidence>
<evidence type="ECO:0000313" key="2">
    <source>
        <dbReference type="EMBL" id="CUM75345.1"/>
    </source>
</evidence>
<accession>A0A173RC38</accession>
<dbReference type="Pfam" id="PF13149">
    <property type="entry name" value="Mfa_like_1"/>
    <property type="match status" value="1"/>
</dbReference>
<dbReference type="RefSeq" id="WP_044544519.1">
    <property type="nucleotide sequence ID" value="NZ_CDRH01000008.1"/>
</dbReference>
<protein>
    <recommendedName>
        <fullName evidence="4">Fimbrillin family protein</fullName>
    </recommendedName>
</protein>
<dbReference type="Gene3D" id="2.60.40.2630">
    <property type="match status" value="1"/>
</dbReference>
<feature type="chain" id="PRO_5008010682" description="Fimbrillin family protein" evidence="1">
    <location>
        <begin position="19"/>
        <end position="367"/>
    </location>
</feature>
<dbReference type="Proteomes" id="UP000095591">
    <property type="component" value="Unassembled WGS sequence"/>
</dbReference>
<dbReference type="EMBL" id="CYXP01000001">
    <property type="protein sequence ID" value="CUM75345.1"/>
    <property type="molecule type" value="Genomic_DNA"/>
</dbReference>
<evidence type="ECO:0000256" key="1">
    <source>
        <dbReference type="SAM" id="SignalP"/>
    </source>
</evidence>
<dbReference type="CDD" id="cd13121">
    <property type="entry name" value="BF2867_like_C"/>
    <property type="match status" value="1"/>
</dbReference>
<feature type="signal peptide" evidence="1">
    <location>
        <begin position="1"/>
        <end position="18"/>
    </location>
</feature>
<proteinExistence type="predicted"/>